<evidence type="ECO:0008006" key="4">
    <source>
        <dbReference type="Google" id="ProtNLM"/>
    </source>
</evidence>
<dbReference type="Gene3D" id="2.130.10.80">
    <property type="entry name" value="Galactose oxidase/kelch, beta-propeller"/>
    <property type="match status" value="1"/>
</dbReference>
<dbReference type="InterPro" id="IPR037293">
    <property type="entry name" value="Gal_Oxidase_central_sf"/>
</dbReference>
<evidence type="ECO:0000313" key="3">
    <source>
        <dbReference type="Proteomes" id="UP001491310"/>
    </source>
</evidence>
<comment type="caution">
    <text evidence="2">The sequence shown here is derived from an EMBL/GenBank/DDBJ whole genome shotgun (WGS) entry which is preliminary data.</text>
</comment>
<evidence type="ECO:0000313" key="2">
    <source>
        <dbReference type="EMBL" id="KAK9919075.1"/>
    </source>
</evidence>
<accession>A0ABR2Z685</accession>
<feature type="compositionally biased region" description="Polar residues" evidence="1">
    <location>
        <begin position="1"/>
        <end position="10"/>
    </location>
</feature>
<keyword evidence="3" id="KW-1185">Reference proteome</keyword>
<gene>
    <name evidence="2" type="ORF">WJX75_009167</name>
</gene>
<organism evidence="2 3">
    <name type="scientific">Coccomyxa subellipsoidea</name>
    <dbReference type="NCBI Taxonomy" id="248742"/>
    <lineage>
        <taxon>Eukaryota</taxon>
        <taxon>Viridiplantae</taxon>
        <taxon>Chlorophyta</taxon>
        <taxon>core chlorophytes</taxon>
        <taxon>Trebouxiophyceae</taxon>
        <taxon>Trebouxiophyceae incertae sedis</taxon>
        <taxon>Coccomyxaceae</taxon>
        <taxon>Coccomyxa</taxon>
    </lineage>
</organism>
<dbReference type="EMBL" id="JALJOT010000001">
    <property type="protein sequence ID" value="KAK9919075.1"/>
    <property type="molecule type" value="Genomic_DNA"/>
</dbReference>
<name>A0ABR2Z685_9CHLO</name>
<evidence type="ECO:0000256" key="1">
    <source>
        <dbReference type="SAM" id="MobiDB-lite"/>
    </source>
</evidence>
<feature type="region of interest" description="Disordered" evidence="1">
    <location>
        <begin position="1"/>
        <end position="40"/>
    </location>
</feature>
<protein>
    <recommendedName>
        <fullName evidence="4">Galactose oxidase-like Early set domain-containing protein</fullName>
    </recommendedName>
</protein>
<reference evidence="2 3" key="1">
    <citation type="journal article" date="2024" name="Nat. Commun.">
        <title>Phylogenomics reveals the evolutionary origins of lichenization in chlorophyte algae.</title>
        <authorList>
            <person name="Puginier C."/>
            <person name="Libourel C."/>
            <person name="Otte J."/>
            <person name="Skaloud P."/>
            <person name="Haon M."/>
            <person name="Grisel S."/>
            <person name="Petersen M."/>
            <person name="Berrin J.G."/>
            <person name="Delaux P.M."/>
            <person name="Dal Grande F."/>
            <person name="Keller J."/>
        </authorList>
    </citation>
    <scope>NUCLEOTIDE SEQUENCE [LARGE SCALE GENOMIC DNA]</scope>
    <source>
        <strain evidence="2 3">SAG 216-7</strain>
    </source>
</reference>
<sequence length="168" mass="17795">MQCSGTSRKVPNSPFRADNASETDPKGMWRTPHPSPSPFVNGTKGLSGAVAIAMQYNRDGTIVFTERPHGSYSDGLANPLIVNVRLKALLACSAGGTLNMDNSYTNFQTVPQIYDPKAPLGTRWSDYLADSSIARGYHAGALLIASGEVVSRTSLTVTSPPDATIAPP</sequence>
<dbReference type="Proteomes" id="UP001491310">
    <property type="component" value="Unassembled WGS sequence"/>
</dbReference>
<proteinExistence type="predicted"/>